<gene>
    <name evidence="3" type="ORF">E2N93_04335</name>
</gene>
<dbReference type="PANTHER" id="PTHR46558">
    <property type="entry name" value="TRACRIPTIONAL REGULATORY PROTEIN-RELATED-RELATED"/>
    <property type="match status" value="1"/>
</dbReference>
<dbReference type="PANTHER" id="PTHR46558:SF13">
    <property type="entry name" value="HTH-TYPE TRANSCRIPTIONAL REGULATOR IMMR"/>
    <property type="match status" value="1"/>
</dbReference>
<dbReference type="PROSITE" id="PS50943">
    <property type="entry name" value="HTH_CROC1"/>
    <property type="match status" value="1"/>
</dbReference>
<evidence type="ECO:0000256" key="1">
    <source>
        <dbReference type="ARBA" id="ARBA00023125"/>
    </source>
</evidence>
<dbReference type="SMART" id="SM00530">
    <property type="entry name" value="HTH_XRE"/>
    <property type="match status" value="1"/>
</dbReference>
<dbReference type="RefSeq" id="WP_249376237.1">
    <property type="nucleotide sequence ID" value="NZ_SNUZ01000007.1"/>
</dbReference>
<proteinExistence type="predicted"/>
<evidence type="ECO:0000313" key="3">
    <source>
        <dbReference type="EMBL" id="MCL3787252.1"/>
    </source>
</evidence>
<dbReference type="InterPro" id="IPR001387">
    <property type="entry name" value="Cro/C1-type_HTH"/>
</dbReference>
<dbReference type="InterPro" id="IPR010982">
    <property type="entry name" value="Lambda_DNA-bd_dom_sf"/>
</dbReference>
<comment type="caution">
    <text evidence="3">The sequence shown here is derived from an EMBL/GenBank/DDBJ whole genome shotgun (WGS) entry which is preliminary data.</text>
</comment>
<dbReference type="CDD" id="cd00093">
    <property type="entry name" value="HTH_XRE"/>
    <property type="match status" value="1"/>
</dbReference>
<accession>A0ABT0NH63</accession>
<evidence type="ECO:0000313" key="4">
    <source>
        <dbReference type="Proteomes" id="UP001056693"/>
    </source>
</evidence>
<sequence>MDMSFAYNLKLARKRCGFTQTDMSNKLHIDRTTYTKWETAKSEPSIDNIKRLVKILDISYDYLFSTFDRKEGEKYI</sequence>
<name>A0ABT0NH63_9FIRM</name>
<reference evidence="3 4" key="1">
    <citation type="submission" date="2019-03" db="EMBL/GenBank/DDBJ databases">
        <authorList>
            <person name="Molinero N."/>
            <person name="Sanchez B."/>
            <person name="Walker A."/>
            <person name="Duncan S."/>
            <person name="Delgado S."/>
            <person name="Margolles A."/>
        </authorList>
    </citation>
    <scope>NUCLEOTIDE SEQUENCE [LARGE SCALE GENOMIC DNA]</scope>
    <source>
        <strain evidence="3 4">IPLA60002</strain>
    </source>
</reference>
<organism evidence="3 4">
    <name type="scientific">Ruminococcus bromii</name>
    <dbReference type="NCBI Taxonomy" id="40518"/>
    <lineage>
        <taxon>Bacteria</taxon>
        <taxon>Bacillati</taxon>
        <taxon>Bacillota</taxon>
        <taxon>Clostridia</taxon>
        <taxon>Eubacteriales</taxon>
        <taxon>Oscillospiraceae</taxon>
        <taxon>Ruminococcus</taxon>
    </lineage>
</organism>
<protein>
    <submittedName>
        <fullName evidence="3">XRE family transcriptional regulator</fullName>
    </submittedName>
</protein>
<feature type="domain" description="HTH cro/C1-type" evidence="2">
    <location>
        <begin position="9"/>
        <end position="63"/>
    </location>
</feature>
<dbReference type="EMBL" id="SNUZ01000007">
    <property type="protein sequence ID" value="MCL3787252.1"/>
    <property type="molecule type" value="Genomic_DNA"/>
</dbReference>
<keyword evidence="4" id="KW-1185">Reference proteome</keyword>
<dbReference type="Gene3D" id="1.10.260.40">
    <property type="entry name" value="lambda repressor-like DNA-binding domains"/>
    <property type="match status" value="1"/>
</dbReference>
<dbReference type="Proteomes" id="UP001056693">
    <property type="component" value="Unassembled WGS sequence"/>
</dbReference>
<dbReference type="Pfam" id="PF01381">
    <property type="entry name" value="HTH_3"/>
    <property type="match status" value="1"/>
</dbReference>
<keyword evidence="1" id="KW-0238">DNA-binding</keyword>
<dbReference type="SUPFAM" id="SSF47413">
    <property type="entry name" value="lambda repressor-like DNA-binding domains"/>
    <property type="match status" value="1"/>
</dbReference>
<evidence type="ECO:0000259" key="2">
    <source>
        <dbReference type="PROSITE" id="PS50943"/>
    </source>
</evidence>